<name>A0A0E2LR72_PORGN</name>
<accession>A0A0E2LR72</accession>
<dbReference type="HOGENOM" id="CLU_3203366_0_0_10"/>
<sequence length="45" mass="5173">MGDRLSDTHYSIHFFPFSELLGRKGPSEGYAQRELLVCNAGRRPY</sequence>
<proteinExistence type="predicted"/>
<protein>
    <submittedName>
        <fullName evidence="1">Uncharacterized protein</fullName>
    </submittedName>
</protein>
<evidence type="ECO:0000313" key="2">
    <source>
        <dbReference type="Proteomes" id="UP000016630"/>
    </source>
</evidence>
<dbReference type="AlphaFoldDB" id="A0A0E2LR72"/>
<evidence type="ECO:0000313" key="1">
    <source>
        <dbReference type="EMBL" id="ERJ67052.1"/>
    </source>
</evidence>
<gene>
    <name evidence="1" type="ORF">HMPREF1555_00875</name>
</gene>
<reference evidence="1 2" key="1">
    <citation type="submission" date="2013-06" db="EMBL/GenBank/DDBJ databases">
        <authorList>
            <person name="Weinstock G."/>
            <person name="Sodergren E."/>
            <person name="Lobos E.A."/>
            <person name="Fulton L."/>
            <person name="Fulton R."/>
            <person name="Courtney L."/>
            <person name="Fronick C."/>
            <person name="O'Laughlin M."/>
            <person name="Godfrey J."/>
            <person name="Wilson R.M."/>
            <person name="Miner T."/>
            <person name="Farmer C."/>
            <person name="Delehaunty K."/>
            <person name="Cordes M."/>
            <person name="Minx P."/>
            <person name="Tomlinson C."/>
            <person name="Chen J."/>
            <person name="Wollam A."/>
            <person name="Pepin K.H."/>
            <person name="Bhonagiri V."/>
            <person name="Zhang X."/>
            <person name="Warren W."/>
            <person name="Mitreva M."/>
            <person name="Mardis E.R."/>
            <person name="Wilson R.K."/>
        </authorList>
    </citation>
    <scope>NUCLEOTIDE SEQUENCE [LARGE SCALE GENOMIC DNA]</scope>
    <source>
        <strain evidence="1 2">F0570</strain>
    </source>
</reference>
<organism evidence="1 2">
    <name type="scientific">Porphyromonas gingivalis F0570</name>
    <dbReference type="NCBI Taxonomy" id="1227271"/>
    <lineage>
        <taxon>Bacteria</taxon>
        <taxon>Pseudomonadati</taxon>
        <taxon>Bacteroidota</taxon>
        <taxon>Bacteroidia</taxon>
        <taxon>Bacteroidales</taxon>
        <taxon>Porphyromonadaceae</taxon>
        <taxon>Porphyromonas</taxon>
    </lineage>
</organism>
<comment type="caution">
    <text evidence="1">The sequence shown here is derived from an EMBL/GenBank/DDBJ whole genome shotgun (WGS) entry which is preliminary data.</text>
</comment>
<dbReference type="EMBL" id="AWUW01000062">
    <property type="protein sequence ID" value="ERJ67052.1"/>
    <property type="molecule type" value="Genomic_DNA"/>
</dbReference>
<dbReference type="Proteomes" id="UP000016630">
    <property type="component" value="Unassembled WGS sequence"/>
</dbReference>